<keyword evidence="2" id="KW-0436">Ligase</keyword>
<dbReference type="EMBL" id="JADMLG010000013">
    <property type="protein sequence ID" value="MBH0779992.1"/>
    <property type="molecule type" value="Genomic_DNA"/>
</dbReference>
<keyword evidence="3" id="KW-0812">Transmembrane</keyword>
<reference evidence="6" key="1">
    <citation type="submission" date="2020-11" db="EMBL/GenBank/DDBJ databases">
        <title>Nocardia NEAU-351.nov., a novel actinomycete isolated from the cow dung.</title>
        <authorList>
            <person name="Zhang X."/>
        </authorList>
    </citation>
    <scope>NUCLEOTIDE SEQUENCE</scope>
    <source>
        <strain evidence="6">NEAU-351</strain>
    </source>
</reference>
<protein>
    <submittedName>
        <fullName evidence="6">AMP-binding protein</fullName>
    </submittedName>
</protein>
<dbReference type="PANTHER" id="PTHR43201">
    <property type="entry name" value="ACYL-COA SYNTHETASE"/>
    <property type="match status" value="1"/>
</dbReference>
<keyword evidence="7" id="KW-1185">Reference proteome</keyword>
<dbReference type="Pfam" id="PF00501">
    <property type="entry name" value="AMP-binding"/>
    <property type="match status" value="1"/>
</dbReference>
<accession>A0A931N5R4</accession>
<dbReference type="SUPFAM" id="SSF56801">
    <property type="entry name" value="Acetyl-CoA synthetase-like"/>
    <property type="match status" value="1"/>
</dbReference>
<evidence type="ECO:0000259" key="4">
    <source>
        <dbReference type="Pfam" id="PF00501"/>
    </source>
</evidence>
<dbReference type="InterPro" id="IPR042099">
    <property type="entry name" value="ANL_N_sf"/>
</dbReference>
<proteinExistence type="inferred from homology"/>
<dbReference type="AlphaFoldDB" id="A0A931N5R4"/>
<evidence type="ECO:0000256" key="3">
    <source>
        <dbReference type="SAM" id="Phobius"/>
    </source>
</evidence>
<organism evidence="6 7">
    <name type="scientific">Nocardia bovistercoris</name>
    <dbReference type="NCBI Taxonomy" id="2785916"/>
    <lineage>
        <taxon>Bacteria</taxon>
        <taxon>Bacillati</taxon>
        <taxon>Actinomycetota</taxon>
        <taxon>Actinomycetes</taxon>
        <taxon>Mycobacteriales</taxon>
        <taxon>Nocardiaceae</taxon>
        <taxon>Nocardia</taxon>
    </lineage>
</organism>
<evidence type="ECO:0000256" key="2">
    <source>
        <dbReference type="ARBA" id="ARBA00022598"/>
    </source>
</evidence>
<evidence type="ECO:0000313" key="6">
    <source>
        <dbReference type="EMBL" id="MBH0779992.1"/>
    </source>
</evidence>
<evidence type="ECO:0000259" key="5">
    <source>
        <dbReference type="Pfam" id="PF13193"/>
    </source>
</evidence>
<comment type="similarity">
    <text evidence="1">Belongs to the ATP-dependent AMP-binding enzyme family.</text>
</comment>
<gene>
    <name evidence="6" type="ORF">IT779_27340</name>
</gene>
<keyword evidence="3" id="KW-0472">Membrane</keyword>
<dbReference type="GO" id="GO:0031956">
    <property type="term" value="F:medium-chain fatty acid-CoA ligase activity"/>
    <property type="evidence" value="ECO:0007669"/>
    <property type="project" value="TreeGrafter"/>
</dbReference>
<dbReference type="PANTHER" id="PTHR43201:SF5">
    <property type="entry name" value="MEDIUM-CHAIN ACYL-COA LIGASE ACSF2, MITOCHONDRIAL"/>
    <property type="match status" value="1"/>
</dbReference>
<keyword evidence="3" id="KW-1133">Transmembrane helix</keyword>
<feature type="domain" description="AMP-dependent synthetase/ligase" evidence="4">
    <location>
        <begin position="68"/>
        <end position="413"/>
    </location>
</feature>
<dbReference type="Gene3D" id="3.40.50.12780">
    <property type="entry name" value="N-terminal domain of ligase-like"/>
    <property type="match status" value="1"/>
</dbReference>
<feature type="transmembrane region" description="Helical" evidence="3">
    <location>
        <begin position="26"/>
        <end position="47"/>
    </location>
</feature>
<dbReference type="Pfam" id="PF13193">
    <property type="entry name" value="AMP-binding_C"/>
    <property type="match status" value="1"/>
</dbReference>
<dbReference type="InterPro" id="IPR045851">
    <property type="entry name" value="AMP-bd_C_sf"/>
</dbReference>
<dbReference type="GO" id="GO:0006631">
    <property type="term" value="P:fatty acid metabolic process"/>
    <property type="evidence" value="ECO:0007669"/>
    <property type="project" value="TreeGrafter"/>
</dbReference>
<dbReference type="InterPro" id="IPR000873">
    <property type="entry name" value="AMP-dep_synth/lig_dom"/>
</dbReference>
<feature type="domain" description="AMP-binding enzyme C-terminal" evidence="5">
    <location>
        <begin position="472"/>
        <end position="547"/>
    </location>
</feature>
<feature type="transmembrane region" description="Helical" evidence="3">
    <location>
        <begin position="254"/>
        <end position="276"/>
    </location>
</feature>
<dbReference type="InterPro" id="IPR025110">
    <property type="entry name" value="AMP-bd_C"/>
</dbReference>
<dbReference type="Gene3D" id="3.30.300.30">
    <property type="match status" value="1"/>
</dbReference>
<evidence type="ECO:0000256" key="1">
    <source>
        <dbReference type="ARBA" id="ARBA00006432"/>
    </source>
</evidence>
<comment type="caution">
    <text evidence="6">The sequence shown here is derived from an EMBL/GenBank/DDBJ whole genome shotgun (WGS) entry which is preliminary data.</text>
</comment>
<name>A0A931N5R4_9NOCA</name>
<sequence>MVATGSRATIRRAPVHAAVESTVRQWFAAVPAVATSGVFTPIGAGALREIIRAYRQFGPTPAMLLVTSAIRYPHRLAVVDDRGLLTYSELRRRVDSIAAALYATAPTAPRSIAILCRNHRGFVEAMAAGARLGAELVFVNTELPAAQLDAILRRHRPDVLIHDEEYADAVRDTGFAGLRVLAWHESGTGDLTLDGLAARSGRRPPPVRRPVRVTLLTSGTTGLAKGVPKAMKPRAIALLCVTAMGTIRLRRRDTVAAATPFFHGFGLVALLGPLALGSTVVCRRRFDAGQTLDDITRHRVTVLMAVPVMLQRILALDDLDPAPARRSLRVIVTGAAPITPITVSRVVEAFGPILVNGYGSTEAGLVTIARPEDLAAAPDTAGYPALGVSVRVLRADRSPADIGETGRIFVRTGLDYAGYTPETTGAVAAKNVVDGHVDTGDMGHFDARGRLTIDGRSDDMIVSGGENVFPGEVEARLTTHPEVADAAVIGVGNPEFGQVLHAFVVPAGNAAPSEADLRRHLRAGLERYKVPKRFTVVAEIPRNAGGKVAKAALRASTVDPHA</sequence>
<dbReference type="Proteomes" id="UP000655751">
    <property type="component" value="Unassembled WGS sequence"/>
</dbReference>
<evidence type="ECO:0000313" key="7">
    <source>
        <dbReference type="Proteomes" id="UP000655751"/>
    </source>
</evidence>